<protein>
    <recommendedName>
        <fullName evidence="1">Serine/threonine-protein phosphatase</fullName>
        <ecNumber evidence="1">3.1.3.16</ecNumber>
    </recommendedName>
</protein>
<dbReference type="OrthoDB" id="5831000at2759"/>
<dbReference type="SMART" id="SM00156">
    <property type="entry name" value="PP2Ac"/>
    <property type="match status" value="1"/>
</dbReference>
<reference evidence="4 5" key="2">
    <citation type="journal article" date="2019" name="G3 (Bethesda)">
        <title>Hybrid Assembly of the Genome of the Entomopathogenic Nematode Steinernema carpocapsae Identifies the X-Chromosome.</title>
        <authorList>
            <person name="Serra L."/>
            <person name="Macchietto M."/>
            <person name="Macias-Munoz A."/>
            <person name="McGill C.J."/>
            <person name="Rodriguez I.M."/>
            <person name="Rodriguez B."/>
            <person name="Murad R."/>
            <person name="Mortazavi A."/>
        </authorList>
    </citation>
    <scope>NUCLEOTIDE SEQUENCE [LARGE SCALE GENOMIC DNA]</scope>
    <source>
        <strain evidence="4 5">ALL</strain>
    </source>
</reference>
<evidence type="ECO:0000256" key="2">
    <source>
        <dbReference type="SAM" id="MobiDB-lite"/>
    </source>
</evidence>
<dbReference type="STRING" id="34508.A0A4U5N766"/>
<dbReference type="GO" id="GO:0005634">
    <property type="term" value="C:nucleus"/>
    <property type="evidence" value="ECO:0007669"/>
    <property type="project" value="TreeGrafter"/>
</dbReference>
<dbReference type="GO" id="GO:0005737">
    <property type="term" value="C:cytoplasm"/>
    <property type="evidence" value="ECO:0007669"/>
    <property type="project" value="TreeGrafter"/>
</dbReference>
<dbReference type="EC" id="3.1.3.16" evidence="1"/>
<feature type="compositionally biased region" description="Polar residues" evidence="2">
    <location>
        <begin position="20"/>
        <end position="31"/>
    </location>
</feature>
<dbReference type="SUPFAM" id="SSF56300">
    <property type="entry name" value="Metallo-dependent phosphatases"/>
    <property type="match status" value="1"/>
</dbReference>
<feature type="region of interest" description="Disordered" evidence="2">
    <location>
        <begin position="1"/>
        <end position="31"/>
    </location>
</feature>
<dbReference type="Pfam" id="PF00149">
    <property type="entry name" value="Metallophos"/>
    <property type="match status" value="1"/>
</dbReference>
<feature type="domain" description="Serine/threonine specific protein phosphatases" evidence="3">
    <location>
        <begin position="170"/>
        <end position="175"/>
    </location>
</feature>
<gene>
    <name evidence="4" type="ORF">L596_018887</name>
</gene>
<comment type="similarity">
    <text evidence="1">Belongs to the PPP phosphatase family.</text>
</comment>
<evidence type="ECO:0000256" key="1">
    <source>
        <dbReference type="RuleBase" id="RU004273"/>
    </source>
</evidence>
<dbReference type="Proteomes" id="UP000298663">
    <property type="component" value="Unassembled WGS sequence"/>
</dbReference>
<dbReference type="InterPro" id="IPR029052">
    <property type="entry name" value="Metallo-depent_PP-like"/>
</dbReference>
<dbReference type="InterPro" id="IPR050341">
    <property type="entry name" value="PP1_catalytic_subunit"/>
</dbReference>
<evidence type="ECO:0000313" key="4">
    <source>
        <dbReference type="EMBL" id="TKR78011.1"/>
    </source>
</evidence>
<dbReference type="PANTHER" id="PTHR11668:SF516">
    <property type="entry name" value="SERINE_THREONINE SPECIFIC PROTEIN PHOSPHATASES DOMAIN-CONTAINING PROTEIN"/>
    <property type="match status" value="1"/>
</dbReference>
<organism evidence="4 5">
    <name type="scientific">Steinernema carpocapsae</name>
    <name type="common">Entomopathogenic nematode</name>
    <dbReference type="NCBI Taxonomy" id="34508"/>
    <lineage>
        <taxon>Eukaryota</taxon>
        <taxon>Metazoa</taxon>
        <taxon>Ecdysozoa</taxon>
        <taxon>Nematoda</taxon>
        <taxon>Chromadorea</taxon>
        <taxon>Rhabditida</taxon>
        <taxon>Tylenchina</taxon>
        <taxon>Panagrolaimomorpha</taxon>
        <taxon>Strongyloidoidea</taxon>
        <taxon>Steinernematidae</taxon>
        <taxon>Steinernema</taxon>
    </lineage>
</organism>
<reference evidence="4 5" key="1">
    <citation type="journal article" date="2015" name="Genome Biol.">
        <title>Comparative genomics of Steinernema reveals deeply conserved gene regulatory networks.</title>
        <authorList>
            <person name="Dillman A.R."/>
            <person name="Macchietto M."/>
            <person name="Porter C.F."/>
            <person name="Rogers A."/>
            <person name="Williams B."/>
            <person name="Antoshechkin I."/>
            <person name="Lee M.M."/>
            <person name="Goodwin Z."/>
            <person name="Lu X."/>
            <person name="Lewis E.E."/>
            <person name="Goodrich-Blair H."/>
            <person name="Stock S.P."/>
            <person name="Adams B.J."/>
            <person name="Sternberg P.W."/>
            <person name="Mortazavi A."/>
        </authorList>
    </citation>
    <scope>NUCLEOTIDE SEQUENCE [LARGE SCALE GENOMIC DNA]</scope>
    <source>
        <strain evidence="4 5">ALL</strain>
    </source>
</reference>
<dbReference type="Gene3D" id="3.60.21.10">
    <property type="match status" value="1"/>
</dbReference>
<dbReference type="InterPro" id="IPR004843">
    <property type="entry name" value="Calcineurin-like_PHP"/>
</dbReference>
<dbReference type="EMBL" id="AZBU02000005">
    <property type="protein sequence ID" value="TKR78011.1"/>
    <property type="molecule type" value="Genomic_DNA"/>
</dbReference>
<comment type="caution">
    <text evidence="4">The sequence shown here is derived from an EMBL/GenBank/DDBJ whole genome shotgun (WGS) entry which is preliminary data.</text>
</comment>
<keyword evidence="1" id="KW-0378">Hydrolase</keyword>
<evidence type="ECO:0000259" key="3">
    <source>
        <dbReference type="PROSITE" id="PS00125"/>
    </source>
</evidence>
<comment type="catalytic activity">
    <reaction evidence="1">
        <text>O-phospho-L-threonyl-[protein] + H2O = L-threonyl-[protein] + phosphate</text>
        <dbReference type="Rhea" id="RHEA:47004"/>
        <dbReference type="Rhea" id="RHEA-COMP:11060"/>
        <dbReference type="Rhea" id="RHEA-COMP:11605"/>
        <dbReference type="ChEBI" id="CHEBI:15377"/>
        <dbReference type="ChEBI" id="CHEBI:30013"/>
        <dbReference type="ChEBI" id="CHEBI:43474"/>
        <dbReference type="ChEBI" id="CHEBI:61977"/>
        <dbReference type="EC" id="3.1.3.16"/>
    </reaction>
</comment>
<dbReference type="GO" id="GO:0004722">
    <property type="term" value="F:protein serine/threonine phosphatase activity"/>
    <property type="evidence" value="ECO:0007669"/>
    <property type="project" value="UniProtKB-EC"/>
</dbReference>
<accession>A0A4U5N766</accession>
<evidence type="ECO:0000313" key="5">
    <source>
        <dbReference type="Proteomes" id="UP000298663"/>
    </source>
</evidence>
<dbReference type="PRINTS" id="PR00114">
    <property type="entry name" value="STPHPHTASE"/>
</dbReference>
<sequence length="371" mass="41650">MNPLSGVDVATAEDEISKSPPCSTSDSADSLQYTMDRTDDETFLDDVIFRIMTAMPKPHPKNDKAKTFSPTLDVQLSIEEINRVAKLSVESFAVQKSLLRISSASLPITICGDIHGQLRDLRVVLNKCGDPSQHSYLFLGDYVDRGTEGVETVVLLFCLKTRFPKKFHLLRGNHEDAAITVCYGFFNECVAKYGNEGPAVWSNFANVFTYMPIAALINDTVFCAHGGLSPYFQSFEQIENLRRPSAVPPFGLMCDLLWSDPDARFDGYANSPRGISFTYGERIVHEFCKKTGVQLILRGHQIDREMTTGGYRSFANGRLMTIFTACNYLNMRNDGATVTIDPNMKVTFNVFRPKKIRQRRVVCTQQEVLNE</sequence>
<keyword evidence="5" id="KW-1185">Reference proteome</keyword>
<dbReference type="InterPro" id="IPR006186">
    <property type="entry name" value="Ser/Thr-sp_prot-phosphatase"/>
</dbReference>
<dbReference type="PANTHER" id="PTHR11668">
    <property type="entry name" value="SERINE/THREONINE PROTEIN PHOSPHATASE"/>
    <property type="match status" value="1"/>
</dbReference>
<name>A0A4U5N766_STECR</name>
<dbReference type="PROSITE" id="PS00125">
    <property type="entry name" value="SER_THR_PHOSPHATASE"/>
    <property type="match status" value="1"/>
</dbReference>
<proteinExistence type="inferred from homology"/>
<dbReference type="AlphaFoldDB" id="A0A4U5N766"/>